<comment type="caution">
    <text evidence="4">The sequence shown here is derived from an EMBL/GenBank/DDBJ whole genome shotgun (WGS) entry which is preliminary data.</text>
</comment>
<dbReference type="CDD" id="cd16448">
    <property type="entry name" value="RING-H2"/>
    <property type="match status" value="1"/>
</dbReference>
<keyword evidence="1" id="KW-0863">Zinc-finger</keyword>
<evidence type="ECO:0000313" key="4">
    <source>
        <dbReference type="EMBL" id="KAH9330065.1"/>
    </source>
</evidence>
<keyword evidence="1" id="KW-0479">Metal-binding</keyword>
<evidence type="ECO:0000313" key="5">
    <source>
        <dbReference type="Proteomes" id="UP000824469"/>
    </source>
</evidence>
<dbReference type="PANTHER" id="PTHR46798">
    <property type="entry name" value="OS09G0511500 PROTEIN"/>
    <property type="match status" value="1"/>
</dbReference>
<dbReference type="InterPro" id="IPR001841">
    <property type="entry name" value="Znf_RING"/>
</dbReference>
<keyword evidence="1" id="KW-0862">Zinc</keyword>
<proteinExistence type="predicted"/>
<dbReference type="GO" id="GO:0008270">
    <property type="term" value="F:zinc ion binding"/>
    <property type="evidence" value="ECO:0007669"/>
    <property type="project" value="UniProtKB-KW"/>
</dbReference>
<gene>
    <name evidence="4" type="ORF">KI387_002173</name>
</gene>
<feature type="compositionally biased region" description="Low complexity" evidence="2">
    <location>
        <begin position="280"/>
        <end position="293"/>
    </location>
</feature>
<evidence type="ECO:0000256" key="2">
    <source>
        <dbReference type="SAM" id="MobiDB-lite"/>
    </source>
</evidence>
<dbReference type="Gene3D" id="3.30.40.10">
    <property type="entry name" value="Zinc/RING finger domain, C3HC4 (zinc finger)"/>
    <property type="match status" value="1"/>
</dbReference>
<name>A0AA38LPQ4_TAXCH</name>
<feature type="region of interest" description="Disordered" evidence="2">
    <location>
        <begin position="264"/>
        <end position="293"/>
    </location>
</feature>
<dbReference type="SUPFAM" id="SSF57850">
    <property type="entry name" value="RING/U-box"/>
    <property type="match status" value="1"/>
</dbReference>
<feature type="non-terminal residue" evidence="4">
    <location>
        <position position="1"/>
    </location>
</feature>
<organism evidence="4 5">
    <name type="scientific">Taxus chinensis</name>
    <name type="common">Chinese yew</name>
    <name type="synonym">Taxus wallichiana var. chinensis</name>
    <dbReference type="NCBI Taxonomy" id="29808"/>
    <lineage>
        <taxon>Eukaryota</taxon>
        <taxon>Viridiplantae</taxon>
        <taxon>Streptophyta</taxon>
        <taxon>Embryophyta</taxon>
        <taxon>Tracheophyta</taxon>
        <taxon>Spermatophyta</taxon>
        <taxon>Pinopsida</taxon>
        <taxon>Pinidae</taxon>
        <taxon>Conifers II</taxon>
        <taxon>Cupressales</taxon>
        <taxon>Taxaceae</taxon>
        <taxon>Taxus</taxon>
    </lineage>
</organism>
<dbReference type="PANTHER" id="PTHR46798:SF3">
    <property type="entry name" value="RING FINGER FAMILY PROTEIN"/>
    <property type="match status" value="1"/>
</dbReference>
<accession>A0AA38LPQ4</accession>
<dbReference type="InterPro" id="IPR013083">
    <property type="entry name" value="Znf_RING/FYVE/PHD"/>
</dbReference>
<dbReference type="EMBL" id="JAHRHJ020000001">
    <property type="protein sequence ID" value="KAH9330065.1"/>
    <property type="molecule type" value="Genomic_DNA"/>
</dbReference>
<evidence type="ECO:0000259" key="3">
    <source>
        <dbReference type="PROSITE" id="PS50089"/>
    </source>
</evidence>
<protein>
    <recommendedName>
        <fullName evidence="3">RING-type domain-containing protein</fullName>
    </recommendedName>
</protein>
<dbReference type="Pfam" id="PF13639">
    <property type="entry name" value="zf-RING_2"/>
    <property type="match status" value="1"/>
</dbReference>
<dbReference type="GO" id="GO:0004842">
    <property type="term" value="F:ubiquitin-protein transferase activity"/>
    <property type="evidence" value="ECO:0007669"/>
    <property type="project" value="InterPro"/>
</dbReference>
<dbReference type="Proteomes" id="UP000824469">
    <property type="component" value="Unassembled WGS sequence"/>
</dbReference>
<sequence>MEASSVEGAGKAGDKLRAQAVAGASNQCSVCLEAVILDASLRSVARLKCGHYFHLDCIGSAYNAKGMMQCPNCRDVEDGQWLYANGGCLPDDIPFEEMGYEDGEYGIYGGVSELYFSHEHIGSMDWGSYPGLFSHFSVSLGGVDPSASGCPDLHFNVVCGNMPSTFSFGPAHESRSSSFQLGYDSMTGALHHMPNESLGAEVTGLHGFTSPDGGQWSHHIPQMSNSMLLDDSVSSRSMPVHERSLPYRVPADIGAQQRIIDASNASTIWAEPPAQGQFQSRRSPVPPSGSRQN</sequence>
<dbReference type="SMART" id="SM00184">
    <property type="entry name" value="RING"/>
    <property type="match status" value="1"/>
</dbReference>
<dbReference type="InterPro" id="IPR044274">
    <property type="entry name" value="RFI2"/>
</dbReference>
<reference evidence="4 5" key="1">
    <citation type="journal article" date="2021" name="Nat. Plants">
        <title>The Taxus genome provides insights into paclitaxel biosynthesis.</title>
        <authorList>
            <person name="Xiong X."/>
            <person name="Gou J."/>
            <person name="Liao Q."/>
            <person name="Li Y."/>
            <person name="Zhou Q."/>
            <person name="Bi G."/>
            <person name="Li C."/>
            <person name="Du R."/>
            <person name="Wang X."/>
            <person name="Sun T."/>
            <person name="Guo L."/>
            <person name="Liang H."/>
            <person name="Lu P."/>
            <person name="Wu Y."/>
            <person name="Zhang Z."/>
            <person name="Ro D.K."/>
            <person name="Shang Y."/>
            <person name="Huang S."/>
            <person name="Yan J."/>
        </authorList>
    </citation>
    <scope>NUCLEOTIDE SEQUENCE [LARGE SCALE GENOMIC DNA]</scope>
    <source>
        <strain evidence="4">Ta-2019</strain>
    </source>
</reference>
<keyword evidence="5" id="KW-1185">Reference proteome</keyword>
<dbReference type="PROSITE" id="PS50089">
    <property type="entry name" value="ZF_RING_2"/>
    <property type="match status" value="1"/>
</dbReference>
<feature type="domain" description="RING-type" evidence="3">
    <location>
        <begin position="28"/>
        <end position="74"/>
    </location>
</feature>
<evidence type="ECO:0000256" key="1">
    <source>
        <dbReference type="PROSITE-ProRule" id="PRU00175"/>
    </source>
</evidence>
<dbReference type="AlphaFoldDB" id="A0AA38LPQ4"/>